<feature type="transmembrane region" description="Helical" evidence="2">
    <location>
        <begin position="398"/>
        <end position="420"/>
    </location>
</feature>
<keyword evidence="2" id="KW-1133">Transmembrane helix</keyword>
<evidence type="ECO:0000259" key="3">
    <source>
        <dbReference type="Pfam" id="PF10145"/>
    </source>
</evidence>
<keyword evidence="2" id="KW-0812">Transmembrane</keyword>
<reference evidence="4 5" key="1">
    <citation type="submission" date="2022-04" db="EMBL/GenBank/DDBJ databases">
        <title>Leucobacter sp. isolated from rhizosphere of onion.</title>
        <authorList>
            <person name="Won M."/>
            <person name="Lee C.-M."/>
            <person name="Woen H.-Y."/>
            <person name="Kwon S.-W."/>
        </authorList>
    </citation>
    <scope>NUCLEOTIDE SEQUENCE [LARGE SCALE GENOMIC DNA]</scope>
    <source>
        <strain evidence="4 5">H25R-14</strain>
    </source>
</reference>
<dbReference type="PANTHER" id="PTHR37813:SF1">
    <property type="entry name" value="FELS-2 PROPHAGE PROTEIN"/>
    <property type="match status" value="1"/>
</dbReference>
<dbReference type="Proteomes" id="UP000831775">
    <property type="component" value="Chromosome"/>
</dbReference>
<organism evidence="4 5">
    <name type="scientific">Leucobacter rhizosphaerae</name>
    <dbReference type="NCBI Taxonomy" id="2932245"/>
    <lineage>
        <taxon>Bacteria</taxon>
        <taxon>Bacillati</taxon>
        <taxon>Actinomycetota</taxon>
        <taxon>Actinomycetes</taxon>
        <taxon>Micrococcales</taxon>
        <taxon>Microbacteriaceae</taxon>
        <taxon>Leucobacter</taxon>
    </lineage>
</organism>
<evidence type="ECO:0000313" key="4">
    <source>
        <dbReference type="EMBL" id="UOQ60389.1"/>
    </source>
</evidence>
<evidence type="ECO:0000313" key="5">
    <source>
        <dbReference type="Proteomes" id="UP000831775"/>
    </source>
</evidence>
<protein>
    <submittedName>
        <fullName evidence="4">Phage tail tape measure protein</fullName>
    </submittedName>
</protein>
<dbReference type="NCBIfam" id="TIGR01760">
    <property type="entry name" value="tape_meas_TP901"/>
    <property type="match status" value="1"/>
</dbReference>
<gene>
    <name evidence="4" type="ORF">MUN76_15375</name>
</gene>
<sequence length="947" mass="97424">MADRSTKVIITAQAQQYIAEMEKAARATKETGSEAEKLAQKTQAFEMMGRTAMVAGGAMAAGLGLSAKAAIDWDSAWAGVTKTVDGSPEQLAAVEAGLRGLSGVLPASHDEIAAVAEAAGQLGIKTPEVVAFTKTMIDLGETTNLSSDAAATSLARFMNVMGTSQSEVSSLGSALVELGNNYATTEAEIMEMAQRLSGAGVQIGMSEGQVLGLSTALSSVGIEAEAGGSAMSKVMIDIASSVDKGGDRMKQFADVAGLSADDFAAKWRKDPGEALAAFVTGLANAEAQGKSTFGVLEELGITEVRMRDALLRSASAADQFSEAMNVGNQAMEENTALTEEAEKRYETTAAKLEIMRNQVVDAAISIGEAFLPAIEGVAEGVGDFASGLSGMEGPATAVIAWVGAIASGIVLTGGVALAAVPKIAAYKVALETLNIAGTRAARGIGMVARAAVGIGVFAAASAGVDALANTLADKMSPSAEETTNKITTAKSAVEAFAGAAEARFPGTAKGADIAKDSISGLAAALDEAASSNFWNPIDPAIDSSVLADWRIVGEEISKVASSDLPAAQAQFRQVADAAGLTSEQMAQLINVSQPLKDVLTEQATALGLAADESTLVELALGKIGPAADQAAEGTQSAAEAYVEAADQAKVLSDQLMQLLDSYNELNGIGQSAEQQNAALQSSFAGLQEYVENAQAGTEGYALSLDETTAAGASNRAMLADHAATVLQNAQAQFELESATLGSAEASANYEARLASGRQQIYDTAFALTGNAEAAQALTDKILQMPTAKEIEVLLRGAQEVEDQLNQVARRRETEIGVRYIGGGGTMTAANGNLVAYANGGVEAYASGGFPTGIYSGGAPIHKFAEPETGWEAYISGKPSERDRNRQIWVDAGQRLGVGFGGSSAPPVVYVQNPFTGEYLLGKVDQRANAAIDTSLEQQARERRKAGQ</sequence>
<evidence type="ECO:0000256" key="1">
    <source>
        <dbReference type="ARBA" id="ARBA00022612"/>
    </source>
</evidence>
<feature type="domain" description="Phage tail tape measure protein" evidence="3">
    <location>
        <begin position="100"/>
        <end position="288"/>
    </location>
</feature>
<dbReference type="EMBL" id="CP095043">
    <property type="protein sequence ID" value="UOQ60389.1"/>
    <property type="molecule type" value="Genomic_DNA"/>
</dbReference>
<dbReference type="Pfam" id="PF10145">
    <property type="entry name" value="PhageMin_Tail"/>
    <property type="match status" value="1"/>
</dbReference>
<keyword evidence="1" id="KW-1188">Viral release from host cell</keyword>
<dbReference type="RefSeq" id="WP_244685980.1">
    <property type="nucleotide sequence ID" value="NZ_CP095043.1"/>
</dbReference>
<name>A0ABY4FW79_9MICO</name>
<keyword evidence="5" id="KW-1185">Reference proteome</keyword>
<dbReference type="InterPro" id="IPR010090">
    <property type="entry name" value="Phage_tape_meas"/>
</dbReference>
<dbReference type="PANTHER" id="PTHR37813">
    <property type="entry name" value="FELS-2 PROPHAGE PROTEIN"/>
    <property type="match status" value="1"/>
</dbReference>
<proteinExistence type="predicted"/>
<evidence type="ECO:0000256" key="2">
    <source>
        <dbReference type="SAM" id="Phobius"/>
    </source>
</evidence>
<accession>A0ABY4FW79</accession>
<keyword evidence="2" id="KW-0472">Membrane</keyword>